<evidence type="ECO:0000256" key="2">
    <source>
        <dbReference type="ARBA" id="ARBA00009441"/>
    </source>
</evidence>
<dbReference type="InterPro" id="IPR027417">
    <property type="entry name" value="P-loop_NTPase"/>
</dbReference>
<evidence type="ECO:0000256" key="9">
    <source>
        <dbReference type="SAM" id="MobiDB-lite"/>
    </source>
</evidence>
<dbReference type="Gene3D" id="3.40.50.300">
    <property type="entry name" value="P-loop containing nucleotide triphosphate hydrolases"/>
    <property type="match status" value="2"/>
</dbReference>
<dbReference type="NCBIfam" id="TIGR00634">
    <property type="entry name" value="recN"/>
    <property type="match status" value="1"/>
</dbReference>
<dbReference type="GO" id="GO:0006281">
    <property type="term" value="P:DNA repair"/>
    <property type="evidence" value="ECO:0007669"/>
    <property type="project" value="UniProtKB-KW"/>
</dbReference>
<keyword evidence="4" id="KW-0547">Nucleotide-binding</keyword>
<organism evidence="11 12">
    <name type="scientific">Gordonia effusa NBRC 100432</name>
    <dbReference type="NCBI Taxonomy" id="1077974"/>
    <lineage>
        <taxon>Bacteria</taxon>
        <taxon>Bacillati</taxon>
        <taxon>Actinomycetota</taxon>
        <taxon>Actinomycetes</taxon>
        <taxon>Mycobacteriales</taxon>
        <taxon>Gordoniaceae</taxon>
        <taxon>Gordonia</taxon>
    </lineage>
</organism>
<dbReference type="AlphaFoldDB" id="H0R4U8"/>
<comment type="similarity">
    <text evidence="2">Belongs to the RecN family.</text>
</comment>
<accession>H0R4U8</accession>
<evidence type="ECO:0000256" key="4">
    <source>
        <dbReference type="ARBA" id="ARBA00022741"/>
    </source>
</evidence>
<evidence type="ECO:0000256" key="8">
    <source>
        <dbReference type="ARBA" id="ARBA00033408"/>
    </source>
</evidence>
<dbReference type="eggNOG" id="COG0497">
    <property type="taxonomic scope" value="Bacteria"/>
</dbReference>
<dbReference type="Pfam" id="PF02463">
    <property type="entry name" value="SMC_N"/>
    <property type="match status" value="1"/>
</dbReference>
<keyword evidence="6" id="KW-0067">ATP-binding</keyword>
<evidence type="ECO:0000256" key="3">
    <source>
        <dbReference type="ARBA" id="ARBA00021315"/>
    </source>
</evidence>
<dbReference type="InterPro" id="IPR004604">
    <property type="entry name" value="DNA_recomb/repair_RecN"/>
</dbReference>
<dbReference type="GO" id="GO:0005524">
    <property type="term" value="F:ATP binding"/>
    <property type="evidence" value="ECO:0007669"/>
    <property type="project" value="UniProtKB-KW"/>
</dbReference>
<dbReference type="PIRSF" id="PIRSF003128">
    <property type="entry name" value="RecN"/>
    <property type="match status" value="1"/>
</dbReference>
<feature type="domain" description="RecF/RecN/SMC N-terminal" evidence="10">
    <location>
        <begin position="2"/>
        <end position="551"/>
    </location>
</feature>
<evidence type="ECO:0000313" key="12">
    <source>
        <dbReference type="Proteomes" id="UP000035034"/>
    </source>
</evidence>
<evidence type="ECO:0000256" key="7">
    <source>
        <dbReference type="ARBA" id="ARBA00023204"/>
    </source>
</evidence>
<evidence type="ECO:0000256" key="5">
    <source>
        <dbReference type="ARBA" id="ARBA00022763"/>
    </source>
</evidence>
<dbReference type="PANTHER" id="PTHR11059:SF0">
    <property type="entry name" value="DNA REPAIR PROTEIN RECN"/>
    <property type="match status" value="1"/>
</dbReference>
<reference evidence="11 12" key="1">
    <citation type="submission" date="2011-12" db="EMBL/GenBank/DDBJ databases">
        <title>Whole genome shotgun sequence of Gordonia effusa NBRC 100432.</title>
        <authorList>
            <person name="Yoshida I."/>
            <person name="Takarada H."/>
            <person name="Hosoyama A."/>
            <person name="Tsuchikane K."/>
            <person name="Katsumata H."/>
            <person name="Yamazaki S."/>
            <person name="Fujita N."/>
        </authorList>
    </citation>
    <scope>NUCLEOTIDE SEQUENCE [LARGE SCALE GENOMIC DNA]</scope>
    <source>
        <strain evidence="11 12">NBRC 100432</strain>
    </source>
</reference>
<evidence type="ECO:0000256" key="1">
    <source>
        <dbReference type="ARBA" id="ARBA00003618"/>
    </source>
</evidence>
<proteinExistence type="inferred from homology"/>
<comment type="caution">
    <text evidence="11">The sequence shown here is derived from an EMBL/GenBank/DDBJ whole genome shotgun (WGS) entry which is preliminary data.</text>
</comment>
<keyword evidence="7" id="KW-0234">DNA repair</keyword>
<keyword evidence="12" id="KW-1185">Reference proteome</keyword>
<name>H0R4U8_9ACTN</name>
<dbReference type="STRING" id="1077974.GOEFS_105_01100"/>
<dbReference type="InterPro" id="IPR003395">
    <property type="entry name" value="RecF/RecN/SMC_N"/>
</dbReference>
<dbReference type="CDD" id="cd03241">
    <property type="entry name" value="ABC_RecN"/>
    <property type="match status" value="2"/>
</dbReference>
<feature type="region of interest" description="Disordered" evidence="9">
    <location>
        <begin position="555"/>
        <end position="574"/>
    </location>
</feature>
<dbReference type="EMBL" id="BAEH01000105">
    <property type="protein sequence ID" value="GAB20099.1"/>
    <property type="molecule type" value="Genomic_DNA"/>
</dbReference>
<sequence>MLEELSIRGLGVIEEASAEFHPGFTVLTGETGAGKTMVVTSLHLLSGARADPTRVRVGHEKATVEGRFRLVNPLVEGEATTDPELVDLLESAGADVDDDDSVIAVRSVSADGRSRAHVGGRSVPVGLMGRMTSRLLTIHGQNDQLRLLKGSQQRGALDRFAGKNVAKSLRAYQKARAQWLDLSRDLERRRANSRELAQETDRLRFAVDEIAAVDPQPGEDAELVATIRRLTDLDTIRSAAAGAQGTVVGDVNAEGGSVIEGLGHVRTVLESSGDETLRGLLPRVAEALAVVTDIGDELTAFVSDLPTDAGELDQLLNRQAELRSLTRKYAADIDGVIDWYATATARLAEIDNPAESIDELAAAVAAARDDVGAAAVKLHDQRVTAAKSLAKKVSAELLGLAMGGAALVVDVRYDVVGTAAPADSGETVDDPADSPTVPVATTEGPAVAHAGADGADVVEFSLRAHADAVPLPIARSASGGELSRVMLALEVVLAAPEGGSIMVFDEVDAGVGGAAAVEIGRRLARLALKHQVIVVTHLPQVAAFADNHVVIGKNIGGSGKRSPGGHTSTVRTLSRDERIGELARMLAGLGDSDTGRAHAEELLSTAEQYRSVRKEPNAKETTV</sequence>
<keyword evidence="5" id="KW-0227">DNA damage</keyword>
<gene>
    <name evidence="11" type="primary">recN</name>
    <name evidence="11" type="ORF">GOEFS_105_01100</name>
</gene>
<protein>
    <recommendedName>
        <fullName evidence="3">DNA repair protein RecN</fullName>
    </recommendedName>
    <alternativeName>
        <fullName evidence="8">Recombination protein N</fullName>
    </alternativeName>
</protein>
<dbReference type="GO" id="GO:0006310">
    <property type="term" value="P:DNA recombination"/>
    <property type="evidence" value="ECO:0007669"/>
    <property type="project" value="InterPro"/>
</dbReference>
<evidence type="ECO:0000259" key="10">
    <source>
        <dbReference type="Pfam" id="PF02463"/>
    </source>
</evidence>
<dbReference type="Proteomes" id="UP000035034">
    <property type="component" value="Unassembled WGS sequence"/>
</dbReference>
<dbReference type="SUPFAM" id="SSF52540">
    <property type="entry name" value="P-loop containing nucleoside triphosphate hydrolases"/>
    <property type="match status" value="2"/>
</dbReference>
<evidence type="ECO:0000313" key="11">
    <source>
        <dbReference type="EMBL" id="GAB20099.1"/>
    </source>
</evidence>
<dbReference type="GO" id="GO:0009432">
    <property type="term" value="P:SOS response"/>
    <property type="evidence" value="ECO:0007669"/>
    <property type="project" value="TreeGrafter"/>
</dbReference>
<comment type="function">
    <text evidence="1">May be involved in recombinational repair of damaged DNA.</text>
</comment>
<dbReference type="PANTHER" id="PTHR11059">
    <property type="entry name" value="DNA REPAIR PROTEIN RECN"/>
    <property type="match status" value="1"/>
</dbReference>
<dbReference type="GO" id="GO:0043590">
    <property type="term" value="C:bacterial nucleoid"/>
    <property type="evidence" value="ECO:0007669"/>
    <property type="project" value="TreeGrafter"/>
</dbReference>
<evidence type="ECO:0000256" key="6">
    <source>
        <dbReference type="ARBA" id="ARBA00022840"/>
    </source>
</evidence>
<dbReference type="OrthoDB" id="9806954at2"/>
<dbReference type="RefSeq" id="WP_007319434.1">
    <property type="nucleotide sequence ID" value="NZ_BAEH01000105.1"/>
</dbReference>